<comment type="similarity">
    <text evidence="2">Belongs to the endopolyphosphatase PPN1 family.</text>
</comment>
<dbReference type="AlphaFoldDB" id="A0A7G3ZB88"/>
<dbReference type="SUPFAM" id="SSF56300">
    <property type="entry name" value="Metallo-dependent phosphatases"/>
    <property type="match status" value="1"/>
</dbReference>
<evidence type="ECO:0000256" key="12">
    <source>
        <dbReference type="PIRNR" id="PIRNR027093"/>
    </source>
</evidence>
<protein>
    <recommendedName>
        <fullName evidence="4 12">Endopolyphosphatase</fullName>
        <ecNumber evidence="3 12">3.6.1.10</ecNumber>
    </recommendedName>
</protein>
<evidence type="ECO:0000256" key="3">
    <source>
        <dbReference type="ARBA" id="ARBA00012459"/>
    </source>
</evidence>
<dbReference type="GO" id="GO:0005774">
    <property type="term" value="C:vacuolar membrane"/>
    <property type="evidence" value="ECO:0007669"/>
    <property type="project" value="UniProtKB-SubCell"/>
</dbReference>
<evidence type="ECO:0000259" key="15">
    <source>
        <dbReference type="Pfam" id="PF00149"/>
    </source>
</evidence>
<dbReference type="GeneID" id="59323871"/>
<evidence type="ECO:0000256" key="11">
    <source>
        <dbReference type="ARBA" id="ARBA00023180"/>
    </source>
</evidence>
<dbReference type="GO" id="GO:0004309">
    <property type="term" value="F:exopolyphosphatase activity"/>
    <property type="evidence" value="ECO:0007669"/>
    <property type="project" value="TreeGrafter"/>
</dbReference>
<dbReference type="PANTHER" id="PTHR10340:SF55">
    <property type="entry name" value="ENDOPOLYPHOSPHATASE"/>
    <property type="match status" value="1"/>
</dbReference>
<evidence type="ECO:0000256" key="10">
    <source>
        <dbReference type="ARBA" id="ARBA00023136"/>
    </source>
</evidence>
<dbReference type="GO" id="GO:0008081">
    <property type="term" value="F:phosphoric diester hydrolase activity"/>
    <property type="evidence" value="ECO:0007669"/>
    <property type="project" value="TreeGrafter"/>
</dbReference>
<evidence type="ECO:0000256" key="5">
    <source>
        <dbReference type="ARBA" id="ARBA00022554"/>
    </source>
</evidence>
<comment type="catalytic activity">
    <reaction evidence="12">
        <text>[phosphate](n+1) + n H2O = (n+1) phosphate + n H(+)</text>
        <dbReference type="Rhea" id="RHEA:22452"/>
        <dbReference type="Rhea" id="RHEA-COMP:14280"/>
        <dbReference type="ChEBI" id="CHEBI:15377"/>
        <dbReference type="ChEBI" id="CHEBI:15378"/>
        <dbReference type="ChEBI" id="CHEBI:16838"/>
        <dbReference type="ChEBI" id="CHEBI:43474"/>
        <dbReference type="EC" id="3.6.1.10"/>
    </reaction>
</comment>
<evidence type="ECO:0000256" key="1">
    <source>
        <dbReference type="ARBA" id="ARBA00004576"/>
    </source>
</evidence>
<dbReference type="PIRSF" id="PIRSF027093">
    <property type="entry name" value="EndopolyPtase_N1"/>
    <property type="match status" value="1"/>
</dbReference>
<feature type="domain" description="Calcineurin-like phosphoesterase" evidence="15">
    <location>
        <begin position="96"/>
        <end position="329"/>
    </location>
</feature>
<evidence type="ECO:0000256" key="6">
    <source>
        <dbReference type="ARBA" id="ARBA00022692"/>
    </source>
</evidence>
<keyword evidence="10 12" id="KW-0472">Membrane</keyword>
<accession>A0A7G3ZB88</accession>
<gene>
    <name evidence="16" type="ORF">HG536_0A05890</name>
</gene>
<dbReference type="InterPro" id="IPR041805">
    <property type="entry name" value="ASMase/PPN1_MPP"/>
</dbReference>
<sequence>MKVTDKLRDRSSGDRLRRMAVYAACSLAIVFYLSMRYRPSVCGVRDGSKTTMEVVSVAEALSEERMESYRALKLTPTKPVVIRDAATGQERKIHGRFLHITDMHPDAFYKEGSSIESVCHQGKPKSKKDRAPRFGYATGGCDSPPDLVDYTLEWIKENLRDKIDFVIWTGDNIRHDNDRRIPRTEFQILDMNEILSGKVQKLFSNPNSENPRDFDVSVVPSIGNNDVFPHNMFALGPTLQTREYHRIWNNLVPQEQQRTFDRSASFVTEVIPGKLAVLSINTLYLFKANPLVDNCSSKKQPGYQMLLWLGAVLEELRQRGMKVWLSGHVPPIEKNFAEGCFDKYTLWTHEYRDIIIGGLYGHMNMDHFIPVDGQASWEAIKASEEGNAYENQKEGDDDLDMTAHAVAGREAHLMGAKPVGKEAYMNRIREKIYEQVHQKIQKSKPLDAESDDYEGKRKSLKSFEEVCEDYSIVSISGSVIPTFNPSLRIWEYNITDLDTQTQTWQSNSWDRFYETLESIMERDSSNIENEHLDGLEEGFETQRRKKKRGKKPKEDKTVPRKKPKTLPAGPAYTPQLFSPTRFVQFYADLKQINKKYYSFLEAGKTPEEAASQAFKYEVEYVSEDGPYPMKGLLVKDFVLLASELATEKKSWAKFMERAFMSTGYTD</sequence>
<dbReference type="KEGG" id="tgb:HG536_0A05890"/>
<feature type="transmembrane region" description="Helical" evidence="14">
    <location>
        <begin position="20"/>
        <end position="37"/>
    </location>
</feature>
<keyword evidence="17" id="KW-1185">Reference proteome</keyword>
<dbReference type="OrthoDB" id="348678at2759"/>
<evidence type="ECO:0000313" key="17">
    <source>
        <dbReference type="Proteomes" id="UP000515788"/>
    </source>
</evidence>
<dbReference type="CDD" id="cd00842">
    <property type="entry name" value="MPP_ASMase"/>
    <property type="match status" value="1"/>
</dbReference>
<dbReference type="InterPro" id="IPR029052">
    <property type="entry name" value="Metallo-depent_PP-like"/>
</dbReference>
<dbReference type="EMBL" id="CP059246">
    <property type="protein sequence ID" value="QLL30774.1"/>
    <property type="molecule type" value="Genomic_DNA"/>
</dbReference>
<evidence type="ECO:0000256" key="14">
    <source>
        <dbReference type="SAM" id="Phobius"/>
    </source>
</evidence>
<dbReference type="GO" id="GO:0000324">
    <property type="term" value="C:fungal-type vacuole"/>
    <property type="evidence" value="ECO:0007669"/>
    <property type="project" value="TreeGrafter"/>
</dbReference>
<keyword evidence="6 14" id="KW-0812">Transmembrane</keyword>
<dbReference type="GO" id="GO:0006798">
    <property type="term" value="P:polyphosphate catabolic process"/>
    <property type="evidence" value="ECO:0007669"/>
    <property type="project" value="TreeGrafter"/>
</dbReference>
<dbReference type="PANTHER" id="PTHR10340">
    <property type="entry name" value="SPHINGOMYELIN PHOSPHODIESTERASE"/>
    <property type="match status" value="1"/>
</dbReference>
<evidence type="ECO:0000256" key="7">
    <source>
        <dbReference type="ARBA" id="ARBA00022801"/>
    </source>
</evidence>
<feature type="compositionally biased region" description="Basic and acidic residues" evidence="13">
    <location>
        <begin position="524"/>
        <end position="534"/>
    </location>
</feature>
<evidence type="ECO:0000256" key="8">
    <source>
        <dbReference type="ARBA" id="ARBA00022968"/>
    </source>
</evidence>
<comment type="function">
    <text evidence="12">Catalyzes the hydrolysis of inorganic polyphosphate (polyP) chains of many hundreds of phosphate residues into shorter lengths.</text>
</comment>
<organism evidence="16 17">
    <name type="scientific">Torulaspora globosa</name>
    <dbReference type="NCBI Taxonomy" id="48254"/>
    <lineage>
        <taxon>Eukaryota</taxon>
        <taxon>Fungi</taxon>
        <taxon>Dikarya</taxon>
        <taxon>Ascomycota</taxon>
        <taxon>Saccharomycotina</taxon>
        <taxon>Saccharomycetes</taxon>
        <taxon>Saccharomycetales</taxon>
        <taxon>Saccharomycetaceae</taxon>
        <taxon>Torulaspora</taxon>
    </lineage>
</organism>
<evidence type="ECO:0000256" key="2">
    <source>
        <dbReference type="ARBA" id="ARBA00010399"/>
    </source>
</evidence>
<name>A0A7G3ZB88_9SACH</name>
<feature type="region of interest" description="Disordered" evidence="13">
    <location>
        <begin position="524"/>
        <end position="570"/>
    </location>
</feature>
<keyword evidence="8" id="KW-0735">Signal-anchor</keyword>
<proteinExistence type="inferred from homology"/>
<dbReference type="Proteomes" id="UP000515788">
    <property type="component" value="Chromosome 1"/>
</dbReference>
<keyword evidence="5 12" id="KW-0926">Vacuole</keyword>
<dbReference type="GO" id="GO:0000298">
    <property type="term" value="F:endopolyphosphatase activity"/>
    <property type="evidence" value="ECO:0007669"/>
    <property type="project" value="UniProtKB-EC"/>
</dbReference>
<dbReference type="InterPro" id="IPR012358">
    <property type="entry name" value="EndopolyPtase_N1"/>
</dbReference>
<evidence type="ECO:0000256" key="4">
    <source>
        <dbReference type="ARBA" id="ARBA00014458"/>
    </source>
</evidence>
<keyword evidence="11" id="KW-0325">Glycoprotein</keyword>
<dbReference type="RefSeq" id="XP_037137449.1">
    <property type="nucleotide sequence ID" value="XM_037281554.1"/>
</dbReference>
<dbReference type="EC" id="3.6.1.10" evidence="3 12"/>
<evidence type="ECO:0000256" key="13">
    <source>
        <dbReference type="SAM" id="MobiDB-lite"/>
    </source>
</evidence>
<evidence type="ECO:0000313" key="16">
    <source>
        <dbReference type="EMBL" id="QLL30774.1"/>
    </source>
</evidence>
<dbReference type="Pfam" id="PF00149">
    <property type="entry name" value="Metallophos"/>
    <property type="match status" value="1"/>
</dbReference>
<keyword evidence="9 14" id="KW-1133">Transmembrane helix</keyword>
<comment type="subcellular location">
    <subcellularLocation>
        <location evidence="1">Vacuole membrane</location>
        <topology evidence="1">Single-pass type II membrane protein</topology>
    </subcellularLocation>
</comment>
<evidence type="ECO:0000256" key="9">
    <source>
        <dbReference type="ARBA" id="ARBA00022989"/>
    </source>
</evidence>
<reference evidence="16 17" key="1">
    <citation type="submission" date="2020-06" db="EMBL/GenBank/DDBJ databases">
        <title>The yeast mating-type switching endonuclease HO is a domesticated member of an unorthodox homing genetic element family.</title>
        <authorList>
            <person name="Coughlan A.Y."/>
            <person name="Lombardi L."/>
            <person name="Braun-Galleani S."/>
            <person name="Martos A.R."/>
            <person name="Galeote V."/>
            <person name="Bigey F."/>
            <person name="Dequin S."/>
            <person name="Byrne K.P."/>
            <person name="Wolfe K.H."/>
        </authorList>
    </citation>
    <scope>NUCLEOTIDE SEQUENCE [LARGE SCALE GENOMIC DNA]</scope>
    <source>
        <strain evidence="16 17">CBS764</strain>
    </source>
</reference>
<keyword evidence="7 12" id="KW-0378">Hydrolase</keyword>
<dbReference type="InterPro" id="IPR004843">
    <property type="entry name" value="Calcineurin-like_PHP"/>
</dbReference>